<evidence type="ECO:0000313" key="3">
    <source>
        <dbReference type="Proteomes" id="UP001174909"/>
    </source>
</evidence>
<dbReference type="AlphaFoldDB" id="A0AA35TM41"/>
<proteinExistence type="predicted"/>
<dbReference type="EMBL" id="CASHTH010003789">
    <property type="protein sequence ID" value="CAI8049431.1"/>
    <property type="molecule type" value="Genomic_DNA"/>
</dbReference>
<feature type="region of interest" description="Disordered" evidence="1">
    <location>
        <begin position="44"/>
        <end position="78"/>
    </location>
</feature>
<comment type="caution">
    <text evidence="2">The sequence shown here is derived from an EMBL/GenBank/DDBJ whole genome shotgun (WGS) entry which is preliminary data.</text>
</comment>
<sequence>IKKCLIFPALFFRYRIATVPRSSLYYERGAGWIPRRRLMASRGRREFTVQRERERSRGSGAREGDGERTGGKGIGEKRRARGTVLRQCGGEEFRVRDGKAFGCGEGCNVERRNLATSVGALQLESANGRGEKTRGRVQEKRFDNARRYGGGEEKTPLDKLRRCEERVCEGIQRWKEGRGNYKEVEPLVGVAWAQYVRVLQEGGLEQAVREGLGFKVWRNVHYPVIELQRKSATEERKEEGESVLSRALEVFTRSSTSLYWSLYSRDTSLVWSRSSTVVWTHWNHGDISNWSCWSSFHVTGVWFPWETSVVTNSNWPHPQTGRNHAATT</sequence>
<gene>
    <name evidence="2" type="ORF">GBAR_LOCUS27214</name>
</gene>
<organism evidence="2 3">
    <name type="scientific">Geodia barretti</name>
    <name type="common">Barrett's horny sponge</name>
    <dbReference type="NCBI Taxonomy" id="519541"/>
    <lineage>
        <taxon>Eukaryota</taxon>
        <taxon>Metazoa</taxon>
        <taxon>Porifera</taxon>
        <taxon>Demospongiae</taxon>
        <taxon>Heteroscleromorpha</taxon>
        <taxon>Tetractinellida</taxon>
        <taxon>Astrophorina</taxon>
        <taxon>Geodiidae</taxon>
        <taxon>Geodia</taxon>
    </lineage>
</organism>
<feature type="non-terminal residue" evidence="2">
    <location>
        <position position="1"/>
    </location>
</feature>
<accession>A0AA35TM41</accession>
<feature type="compositionally biased region" description="Basic and acidic residues" evidence="1">
    <location>
        <begin position="44"/>
        <end position="77"/>
    </location>
</feature>
<keyword evidence="3" id="KW-1185">Reference proteome</keyword>
<reference evidence="2" key="1">
    <citation type="submission" date="2023-03" db="EMBL/GenBank/DDBJ databases">
        <authorList>
            <person name="Steffen K."/>
            <person name="Cardenas P."/>
        </authorList>
    </citation>
    <scope>NUCLEOTIDE SEQUENCE</scope>
</reference>
<evidence type="ECO:0000256" key="1">
    <source>
        <dbReference type="SAM" id="MobiDB-lite"/>
    </source>
</evidence>
<dbReference type="Proteomes" id="UP001174909">
    <property type="component" value="Unassembled WGS sequence"/>
</dbReference>
<evidence type="ECO:0000313" key="2">
    <source>
        <dbReference type="EMBL" id="CAI8049431.1"/>
    </source>
</evidence>
<protein>
    <submittedName>
        <fullName evidence="2">Uncharacterized protein</fullName>
    </submittedName>
</protein>
<name>A0AA35TM41_GEOBA</name>